<keyword evidence="2" id="KW-1185">Reference proteome</keyword>
<sequence>MLTFTPSQDERTISLKFDGTLTKEDALKLNEVISRKYEEEGKFKIFAEVGTVDLASIPDALRGVQFDMKRLKAFTKVALMSEQNWLQFAQGLGMGEIARLKTRHFSPGEYEAAWEWLGEE</sequence>
<evidence type="ECO:0000313" key="2">
    <source>
        <dbReference type="Proteomes" id="UP001596483"/>
    </source>
</evidence>
<comment type="caution">
    <text evidence="1">The sequence shown here is derived from an EMBL/GenBank/DDBJ whole genome shotgun (WGS) entry which is preliminary data.</text>
</comment>
<protein>
    <submittedName>
        <fullName evidence="1">STAS/SEC14 domain-containing protein</fullName>
    </submittedName>
</protein>
<reference evidence="2" key="1">
    <citation type="journal article" date="2019" name="Int. J. Syst. Evol. Microbiol.">
        <title>The Global Catalogue of Microorganisms (GCM) 10K type strain sequencing project: providing services to taxonomists for standard genome sequencing and annotation.</title>
        <authorList>
            <consortium name="The Broad Institute Genomics Platform"/>
            <consortium name="The Broad Institute Genome Sequencing Center for Infectious Disease"/>
            <person name="Wu L."/>
            <person name="Ma J."/>
        </authorList>
    </citation>
    <scope>NUCLEOTIDE SEQUENCE [LARGE SCALE GENOMIC DNA]</scope>
    <source>
        <strain evidence="2">JCM 4738</strain>
    </source>
</reference>
<name>A0ABW2NA77_9BACL</name>
<dbReference type="RefSeq" id="WP_157293704.1">
    <property type="nucleotide sequence ID" value="NZ_JBHTCT010000005.1"/>
</dbReference>
<dbReference type="InterPro" id="IPR021866">
    <property type="entry name" value="SpoIIAA-like"/>
</dbReference>
<dbReference type="Proteomes" id="UP001596483">
    <property type="component" value="Unassembled WGS sequence"/>
</dbReference>
<accession>A0ABW2NA77</accession>
<gene>
    <name evidence="1" type="ORF">ACFQQH_02140</name>
</gene>
<proteinExistence type="predicted"/>
<dbReference type="Pfam" id="PF11964">
    <property type="entry name" value="SpoIIAA-like"/>
    <property type="match status" value="1"/>
</dbReference>
<organism evidence="1 2">
    <name type="scientific">Bhargavaea changchunensis</name>
    <dbReference type="NCBI Taxonomy" id="2134037"/>
    <lineage>
        <taxon>Bacteria</taxon>
        <taxon>Bacillati</taxon>
        <taxon>Bacillota</taxon>
        <taxon>Bacilli</taxon>
        <taxon>Bacillales</taxon>
        <taxon>Caryophanaceae</taxon>
        <taxon>Bhargavaea</taxon>
    </lineage>
</organism>
<evidence type="ECO:0000313" key="1">
    <source>
        <dbReference type="EMBL" id="MFC7363961.1"/>
    </source>
</evidence>
<dbReference type="InterPro" id="IPR038396">
    <property type="entry name" value="SpoIIAA-like_sf"/>
</dbReference>
<dbReference type="Gene3D" id="3.40.50.10600">
    <property type="entry name" value="SpoIIaa-like domains"/>
    <property type="match status" value="1"/>
</dbReference>
<dbReference type="SUPFAM" id="SSF52091">
    <property type="entry name" value="SpoIIaa-like"/>
    <property type="match status" value="1"/>
</dbReference>
<dbReference type="InterPro" id="IPR036513">
    <property type="entry name" value="STAS_dom_sf"/>
</dbReference>
<dbReference type="EMBL" id="JBHTCT010000005">
    <property type="protein sequence ID" value="MFC7363961.1"/>
    <property type="molecule type" value="Genomic_DNA"/>
</dbReference>